<dbReference type="SUPFAM" id="SSF69618">
    <property type="entry name" value="HemD-like"/>
    <property type="match status" value="1"/>
</dbReference>
<dbReference type="InterPro" id="IPR035996">
    <property type="entry name" value="4pyrrol_Methylase_sf"/>
</dbReference>
<sequence length="498" mass="55905">MAGMVYLVGAGTGAEDLITQKALRLIKEADVIVYDRLINENLLSYCKSSCELINVGKAASKHMLPQDKINQLLFDKALEKEVVVRLKGGDPFIFGRGSEEGIFLKKRQVYFEVVPGISSLSGVTSYSGIPITHRGVSNEIHVFTGHEKGESDRLSIDFNVVSKLKGTLVFYMGLSNIKRISEGLINGGMDEKTPIALISTGTYGDQKTVTDTLKNIQNSLEGIKSPALIVVGQVVNLRESLNWFESKPMFGRKILITRHKDKNFVLKDKLEQQGARVHCIDTIDFKPIEDKTKLFKVFDNISNYDYLVFNSAKGVEYFTQEFMLYKKDIRGLGKLKIISMGEITKNKIEKYYLNAELVYDGSSSLGFIDLLKNTVKKEEKILIIVSDISEKTKYKDLEKYCNKVDVVDAYSTAMLEISPRELHKVCDADIITFHSPSAIKSFFKFLEESSVDIDLTKKIFVTVGTTTKLELTNRNIKNIKVANPHNDEGMLNTILALL</sequence>
<dbReference type="NCBIfam" id="TIGR01469">
    <property type="entry name" value="cobA_cysG_Cterm"/>
    <property type="match status" value="1"/>
</dbReference>
<dbReference type="GO" id="GO:0004851">
    <property type="term" value="F:uroporphyrin-III C-methyltransferase activity"/>
    <property type="evidence" value="ECO:0007669"/>
    <property type="project" value="UniProtKB-EC"/>
</dbReference>
<organism evidence="9 10">
    <name type="scientific">Clostridium vincentii</name>
    <dbReference type="NCBI Taxonomy" id="52704"/>
    <lineage>
        <taxon>Bacteria</taxon>
        <taxon>Bacillati</taxon>
        <taxon>Bacillota</taxon>
        <taxon>Clostridia</taxon>
        <taxon>Eubacteriales</taxon>
        <taxon>Clostridiaceae</taxon>
        <taxon>Clostridium</taxon>
    </lineage>
</organism>
<dbReference type="AlphaFoldDB" id="A0A2T0BEE7"/>
<dbReference type="InterPro" id="IPR014776">
    <property type="entry name" value="4pyrrole_Mease_sub2"/>
</dbReference>
<dbReference type="OrthoDB" id="9815856at2"/>
<evidence type="ECO:0000256" key="4">
    <source>
        <dbReference type="ARBA" id="ARBA00022691"/>
    </source>
</evidence>
<evidence type="ECO:0000259" key="7">
    <source>
        <dbReference type="Pfam" id="PF00590"/>
    </source>
</evidence>
<proteinExistence type="inferred from homology"/>
<dbReference type="InterPro" id="IPR050161">
    <property type="entry name" value="Siro_Cobalamin_biosynth"/>
</dbReference>
<feature type="domain" description="Tetrapyrrole biosynthesis uroporphyrinogen III synthase" evidence="8">
    <location>
        <begin position="266"/>
        <end position="491"/>
    </location>
</feature>
<dbReference type="CDD" id="cd11642">
    <property type="entry name" value="SUMT"/>
    <property type="match status" value="1"/>
</dbReference>
<dbReference type="InterPro" id="IPR003754">
    <property type="entry name" value="4pyrrol_synth_uPrphyn_synth"/>
</dbReference>
<evidence type="ECO:0000259" key="8">
    <source>
        <dbReference type="Pfam" id="PF02602"/>
    </source>
</evidence>
<dbReference type="RefSeq" id="WP_106059849.1">
    <property type="nucleotide sequence ID" value="NZ_PVXQ01000018.1"/>
</dbReference>
<evidence type="ECO:0000313" key="9">
    <source>
        <dbReference type="EMBL" id="PRR82213.1"/>
    </source>
</evidence>
<gene>
    <name evidence="9" type="primary">nasF</name>
    <name evidence="9" type="ORF">CLVI_18730</name>
</gene>
<dbReference type="CDD" id="cd06578">
    <property type="entry name" value="HemD"/>
    <property type="match status" value="1"/>
</dbReference>
<dbReference type="Proteomes" id="UP000239471">
    <property type="component" value="Unassembled WGS sequence"/>
</dbReference>
<dbReference type="PANTHER" id="PTHR45790:SF3">
    <property type="entry name" value="S-ADENOSYL-L-METHIONINE-DEPENDENT UROPORPHYRINOGEN III METHYLTRANSFERASE, CHLOROPLASTIC"/>
    <property type="match status" value="1"/>
</dbReference>
<keyword evidence="4" id="KW-0949">S-adenosyl-L-methionine</keyword>
<keyword evidence="10" id="KW-1185">Reference proteome</keyword>
<evidence type="ECO:0000256" key="6">
    <source>
        <dbReference type="RuleBase" id="RU003960"/>
    </source>
</evidence>
<dbReference type="InterPro" id="IPR036108">
    <property type="entry name" value="4pyrrol_syn_uPrphyn_synt_sf"/>
</dbReference>
<dbReference type="InterPro" id="IPR014777">
    <property type="entry name" value="4pyrrole_Mease_sub1"/>
</dbReference>
<protein>
    <recommendedName>
        <fullName evidence="1">uroporphyrinogen-III C-methyltransferase</fullName>
        <ecNumber evidence="1">2.1.1.107</ecNumber>
    </recommendedName>
</protein>
<feature type="domain" description="Tetrapyrrole methylase" evidence="7">
    <location>
        <begin position="4"/>
        <end position="216"/>
    </location>
</feature>
<evidence type="ECO:0000313" key="10">
    <source>
        <dbReference type="Proteomes" id="UP000239471"/>
    </source>
</evidence>
<evidence type="ECO:0000256" key="1">
    <source>
        <dbReference type="ARBA" id="ARBA00012162"/>
    </source>
</evidence>
<dbReference type="GO" id="GO:0032259">
    <property type="term" value="P:methylation"/>
    <property type="evidence" value="ECO:0007669"/>
    <property type="project" value="UniProtKB-KW"/>
</dbReference>
<comment type="similarity">
    <text evidence="6">Belongs to the precorrin methyltransferase family.</text>
</comment>
<dbReference type="Pfam" id="PF00590">
    <property type="entry name" value="TP_methylase"/>
    <property type="match status" value="1"/>
</dbReference>
<dbReference type="Gene3D" id="3.40.50.10090">
    <property type="match status" value="2"/>
</dbReference>
<keyword evidence="3 6" id="KW-0808">Transferase</keyword>
<dbReference type="NCBIfam" id="NF004790">
    <property type="entry name" value="PRK06136.1"/>
    <property type="match status" value="1"/>
</dbReference>
<dbReference type="InterPro" id="IPR000878">
    <property type="entry name" value="4pyrrol_Mease"/>
</dbReference>
<dbReference type="FunFam" id="3.40.1010.10:FF:000001">
    <property type="entry name" value="Siroheme synthase"/>
    <property type="match status" value="1"/>
</dbReference>
<keyword evidence="2 6" id="KW-0489">Methyltransferase</keyword>
<dbReference type="InterPro" id="IPR003043">
    <property type="entry name" value="Uropor_MeTrfase_CS"/>
</dbReference>
<name>A0A2T0BEE7_9CLOT</name>
<dbReference type="SUPFAM" id="SSF53790">
    <property type="entry name" value="Tetrapyrrole methylase"/>
    <property type="match status" value="1"/>
</dbReference>
<comment type="caution">
    <text evidence="9">The sequence shown here is derived from an EMBL/GenBank/DDBJ whole genome shotgun (WGS) entry which is preliminary data.</text>
</comment>
<dbReference type="GO" id="GO:0004852">
    <property type="term" value="F:uroporphyrinogen-III synthase activity"/>
    <property type="evidence" value="ECO:0007669"/>
    <property type="project" value="InterPro"/>
</dbReference>
<dbReference type="Gene3D" id="3.30.950.10">
    <property type="entry name" value="Methyltransferase, Cobalt-precorrin-4 Transmethylase, Domain 2"/>
    <property type="match status" value="1"/>
</dbReference>
<evidence type="ECO:0000256" key="3">
    <source>
        <dbReference type="ARBA" id="ARBA00022679"/>
    </source>
</evidence>
<dbReference type="FunFam" id="3.30.950.10:FF:000001">
    <property type="entry name" value="Siroheme synthase"/>
    <property type="match status" value="1"/>
</dbReference>
<dbReference type="Pfam" id="PF02602">
    <property type="entry name" value="HEM4"/>
    <property type="match status" value="1"/>
</dbReference>
<dbReference type="GO" id="GO:0019354">
    <property type="term" value="P:siroheme biosynthetic process"/>
    <property type="evidence" value="ECO:0007669"/>
    <property type="project" value="InterPro"/>
</dbReference>
<accession>A0A2T0BEE7</accession>
<dbReference type="EC" id="2.1.1.107" evidence="1"/>
<dbReference type="InterPro" id="IPR006366">
    <property type="entry name" value="CobA/CysG_C"/>
</dbReference>
<dbReference type="Gene3D" id="3.40.1010.10">
    <property type="entry name" value="Cobalt-precorrin-4 Transmethylase, Domain 1"/>
    <property type="match status" value="1"/>
</dbReference>
<evidence type="ECO:0000256" key="2">
    <source>
        <dbReference type="ARBA" id="ARBA00022603"/>
    </source>
</evidence>
<dbReference type="EMBL" id="PVXQ01000018">
    <property type="protein sequence ID" value="PRR82213.1"/>
    <property type="molecule type" value="Genomic_DNA"/>
</dbReference>
<dbReference type="PROSITE" id="PS00840">
    <property type="entry name" value="SUMT_2"/>
    <property type="match status" value="1"/>
</dbReference>
<keyword evidence="5" id="KW-0627">Porphyrin biosynthesis</keyword>
<evidence type="ECO:0000256" key="5">
    <source>
        <dbReference type="ARBA" id="ARBA00023244"/>
    </source>
</evidence>
<reference evidence="9 10" key="1">
    <citation type="submission" date="2018-03" db="EMBL/GenBank/DDBJ databases">
        <title>Genome sequence of Clostridium vincentii DSM 10228.</title>
        <authorList>
            <person name="Poehlein A."/>
            <person name="Daniel R."/>
        </authorList>
    </citation>
    <scope>NUCLEOTIDE SEQUENCE [LARGE SCALE GENOMIC DNA]</scope>
    <source>
        <strain evidence="9 10">DSM 10228</strain>
    </source>
</reference>
<dbReference type="PANTHER" id="PTHR45790">
    <property type="entry name" value="SIROHEME SYNTHASE-RELATED"/>
    <property type="match status" value="1"/>
</dbReference>